<proteinExistence type="inferred from homology"/>
<evidence type="ECO:0000256" key="8">
    <source>
        <dbReference type="ARBA" id="ARBA00022741"/>
    </source>
</evidence>
<dbReference type="Proteomes" id="UP001595850">
    <property type="component" value="Unassembled WGS sequence"/>
</dbReference>
<evidence type="ECO:0000256" key="11">
    <source>
        <dbReference type="ARBA" id="ARBA00048366"/>
    </source>
</evidence>
<keyword evidence="9" id="KW-0067">ATP-binding</keyword>
<accession>A0ABV8HZU3</accession>
<dbReference type="InterPro" id="IPR006070">
    <property type="entry name" value="Sua5-like_dom"/>
</dbReference>
<keyword evidence="4" id="KW-0963">Cytoplasm</keyword>
<dbReference type="EC" id="2.7.7.87" evidence="3"/>
<comment type="caution">
    <text evidence="13">The sequence shown here is derived from an EMBL/GenBank/DDBJ whole genome shotgun (WGS) entry which is preliminary data.</text>
</comment>
<reference evidence="14" key="1">
    <citation type="journal article" date="2019" name="Int. J. Syst. Evol. Microbiol.">
        <title>The Global Catalogue of Microorganisms (GCM) 10K type strain sequencing project: providing services to taxonomists for standard genome sequencing and annotation.</title>
        <authorList>
            <consortium name="The Broad Institute Genomics Platform"/>
            <consortium name="The Broad Institute Genome Sequencing Center for Infectious Disease"/>
            <person name="Wu L."/>
            <person name="Ma J."/>
        </authorList>
    </citation>
    <scope>NUCLEOTIDE SEQUENCE [LARGE SCALE GENOMIC DNA]</scope>
    <source>
        <strain evidence="14">TBRC 4489</strain>
    </source>
</reference>
<comment type="similarity">
    <text evidence="2">Belongs to the SUA5 family.</text>
</comment>
<evidence type="ECO:0000259" key="12">
    <source>
        <dbReference type="PROSITE" id="PS51163"/>
    </source>
</evidence>
<gene>
    <name evidence="13" type="ORF">ACFOWE_03890</name>
</gene>
<evidence type="ECO:0000313" key="13">
    <source>
        <dbReference type="EMBL" id="MFC4057419.1"/>
    </source>
</evidence>
<dbReference type="SUPFAM" id="SSF55821">
    <property type="entry name" value="YrdC/RibB"/>
    <property type="match status" value="1"/>
</dbReference>
<dbReference type="InterPro" id="IPR017945">
    <property type="entry name" value="DHBP_synth_RibB-like_a/b_dom"/>
</dbReference>
<evidence type="ECO:0000256" key="5">
    <source>
        <dbReference type="ARBA" id="ARBA00022679"/>
    </source>
</evidence>
<dbReference type="PANTHER" id="PTHR17490">
    <property type="entry name" value="SUA5"/>
    <property type="match status" value="1"/>
</dbReference>
<evidence type="ECO:0000256" key="10">
    <source>
        <dbReference type="ARBA" id="ARBA00029774"/>
    </source>
</evidence>
<keyword evidence="7 13" id="KW-0548">Nucleotidyltransferase</keyword>
<dbReference type="Pfam" id="PF01300">
    <property type="entry name" value="Sua5_yciO_yrdC"/>
    <property type="match status" value="1"/>
</dbReference>
<dbReference type="NCBIfam" id="TIGR00057">
    <property type="entry name" value="L-threonylcarbamoyladenylate synthase"/>
    <property type="match status" value="1"/>
</dbReference>
<evidence type="ECO:0000256" key="3">
    <source>
        <dbReference type="ARBA" id="ARBA00012584"/>
    </source>
</evidence>
<keyword evidence="8" id="KW-0547">Nucleotide-binding</keyword>
<comment type="subcellular location">
    <subcellularLocation>
        <location evidence="1">Cytoplasm</location>
    </subcellularLocation>
</comment>
<organism evidence="13 14">
    <name type="scientific">Planomonospora corallina</name>
    <dbReference type="NCBI Taxonomy" id="1806052"/>
    <lineage>
        <taxon>Bacteria</taxon>
        <taxon>Bacillati</taxon>
        <taxon>Actinomycetota</taxon>
        <taxon>Actinomycetes</taxon>
        <taxon>Streptosporangiales</taxon>
        <taxon>Streptosporangiaceae</taxon>
        <taxon>Planomonospora</taxon>
    </lineage>
</organism>
<dbReference type="PROSITE" id="PS51163">
    <property type="entry name" value="YRDC"/>
    <property type="match status" value="1"/>
</dbReference>
<evidence type="ECO:0000256" key="4">
    <source>
        <dbReference type="ARBA" id="ARBA00022490"/>
    </source>
</evidence>
<keyword evidence="14" id="KW-1185">Reference proteome</keyword>
<evidence type="ECO:0000256" key="7">
    <source>
        <dbReference type="ARBA" id="ARBA00022695"/>
    </source>
</evidence>
<protein>
    <recommendedName>
        <fullName evidence="10">L-threonylcarbamoyladenylate synthase</fullName>
        <ecNumber evidence="3">2.7.7.87</ecNumber>
    </recommendedName>
    <alternativeName>
        <fullName evidence="10">L-threonylcarbamoyladenylate synthase</fullName>
    </alternativeName>
</protein>
<dbReference type="PANTHER" id="PTHR17490:SF16">
    <property type="entry name" value="THREONYLCARBAMOYL-AMP SYNTHASE"/>
    <property type="match status" value="1"/>
</dbReference>
<evidence type="ECO:0000256" key="1">
    <source>
        <dbReference type="ARBA" id="ARBA00004496"/>
    </source>
</evidence>
<evidence type="ECO:0000313" key="14">
    <source>
        <dbReference type="Proteomes" id="UP001595850"/>
    </source>
</evidence>
<evidence type="ECO:0000256" key="6">
    <source>
        <dbReference type="ARBA" id="ARBA00022694"/>
    </source>
</evidence>
<dbReference type="EMBL" id="JBHSBM010000010">
    <property type="protein sequence ID" value="MFC4057419.1"/>
    <property type="molecule type" value="Genomic_DNA"/>
</dbReference>
<dbReference type="Gene3D" id="3.90.870.10">
    <property type="entry name" value="DHBP synthase"/>
    <property type="match status" value="1"/>
</dbReference>
<keyword evidence="6" id="KW-0819">tRNA processing</keyword>
<name>A0ABV8HZU3_9ACTN</name>
<dbReference type="InterPro" id="IPR050156">
    <property type="entry name" value="TC-AMP_synthase_SUA5"/>
</dbReference>
<sequence>MSRRYDCADAEQRAAGLTDAASAVRRGELVVVPTDTVYGIGADAFTPSAVNLLLEAKGRGRDMPVPVLVGTVRAANALVENLGPYGQDLADSFWPGPLTLICRVNRSLSWDLGETKGTVALRMPLHAVALELLKDTGPMAVSSANRSGSPAATTAEDAEKQLGEAVSVYLDSGPCADPVPSTILDLTTAVPRLLRRGAVPVEKLREVIGYVATDADPEPGSGA</sequence>
<evidence type="ECO:0000256" key="9">
    <source>
        <dbReference type="ARBA" id="ARBA00022840"/>
    </source>
</evidence>
<feature type="domain" description="YrdC-like" evidence="12">
    <location>
        <begin position="14"/>
        <end position="199"/>
    </location>
</feature>
<dbReference type="GO" id="GO:0061710">
    <property type="term" value="F:L-threonylcarbamoyladenylate synthase"/>
    <property type="evidence" value="ECO:0007669"/>
    <property type="project" value="UniProtKB-EC"/>
</dbReference>
<comment type="catalytic activity">
    <reaction evidence="11">
        <text>L-threonine + hydrogencarbonate + ATP = L-threonylcarbamoyladenylate + diphosphate + H2O</text>
        <dbReference type="Rhea" id="RHEA:36407"/>
        <dbReference type="ChEBI" id="CHEBI:15377"/>
        <dbReference type="ChEBI" id="CHEBI:17544"/>
        <dbReference type="ChEBI" id="CHEBI:30616"/>
        <dbReference type="ChEBI" id="CHEBI:33019"/>
        <dbReference type="ChEBI" id="CHEBI:57926"/>
        <dbReference type="ChEBI" id="CHEBI:73682"/>
        <dbReference type="EC" id="2.7.7.87"/>
    </reaction>
</comment>
<evidence type="ECO:0000256" key="2">
    <source>
        <dbReference type="ARBA" id="ARBA00007663"/>
    </source>
</evidence>
<keyword evidence="5 13" id="KW-0808">Transferase</keyword>
<dbReference type="RefSeq" id="WP_377285403.1">
    <property type="nucleotide sequence ID" value="NZ_JBHSBM010000010.1"/>
</dbReference>